<accession>W4H4P3</accession>
<name>W4H4P3_APHAT</name>
<proteinExistence type="predicted"/>
<reference evidence="1" key="1">
    <citation type="submission" date="2013-12" db="EMBL/GenBank/DDBJ databases">
        <title>The Genome Sequence of Aphanomyces astaci APO3.</title>
        <authorList>
            <consortium name="The Broad Institute Genomics Platform"/>
            <person name="Russ C."/>
            <person name="Tyler B."/>
            <person name="van West P."/>
            <person name="Dieguez-Uribeondo J."/>
            <person name="Young S.K."/>
            <person name="Zeng Q."/>
            <person name="Gargeya S."/>
            <person name="Fitzgerald M."/>
            <person name="Abouelleil A."/>
            <person name="Alvarado L."/>
            <person name="Chapman S.B."/>
            <person name="Gainer-Dewar J."/>
            <person name="Goldberg J."/>
            <person name="Griggs A."/>
            <person name="Gujja S."/>
            <person name="Hansen M."/>
            <person name="Howarth C."/>
            <person name="Imamovic A."/>
            <person name="Ireland A."/>
            <person name="Larimer J."/>
            <person name="McCowan C."/>
            <person name="Murphy C."/>
            <person name="Pearson M."/>
            <person name="Poon T.W."/>
            <person name="Priest M."/>
            <person name="Roberts A."/>
            <person name="Saif S."/>
            <person name="Shea T."/>
            <person name="Sykes S."/>
            <person name="Wortman J."/>
            <person name="Nusbaum C."/>
            <person name="Birren B."/>
        </authorList>
    </citation>
    <scope>NUCLEOTIDE SEQUENCE [LARGE SCALE GENOMIC DNA]</scope>
    <source>
        <strain evidence="1">APO3</strain>
    </source>
</reference>
<dbReference type="GeneID" id="20803998"/>
<protein>
    <submittedName>
        <fullName evidence="1">Uncharacterized protein</fullName>
    </submittedName>
</protein>
<organism evidence="1">
    <name type="scientific">Aphanomyces astaci</name>
    <name type="common">Crayfish plague agent</name>
    <dbReference type="NCBI Taxonomy" id="112090"/>
    <lineage>
        <taxon>Eukaryota</taxon>
        <taxon>Sar</taxon>
        <taxon>Stramenopiles</taxon>
        <taxon>Oomycota</taxon>
        <taxon>Saprolegniomycetes</taxon>
        <taxon>Saprolegniales</taxon>
        <taxon>Verrucalvaceae</taxon>
        <taxon>Aphanomyces</taxon>
    </lineage>
</organism>
<evidence type="ECO:0000313" key="1">
    <source>
        <dbReference type="EMBL" id="ETV86985.1"/>
    </source>
</evidence>
<dbReference type="OrthoDB" id="78568at2759"/>
<dbReference type="AlphaFoldDB" id="W4H4P3"/>
<dbReference type="VEuPathDB" id="FungiDB:H257_02002"/>
<dbReference type="EMBL" id="KI913116">
    <property type="protein sequence ID" value="ETV86985.1"/>
    <property type="molecule type" value="Genomic_DNA"/>
</dbReference>
<gene>
    <name evidence="1" type="ORF">H257_02002</name>
</gene>
<dbReference type="RefSeq" id="XP_009823784.1">
    <property type="nucleotide sequence ID" value="XM_009825482.1"/>
</dbReference>
<sequence length="282" mass="30443">MKNDPEGRMSYPRHVYANPSHPAICPILSLGVLLFTRGAQVPESPTLLFGYNAKDRFSAWLAKTCAANADDIAGLGLSISDIVLVAHKQLWSGCELVGASVGSKDDTYLKDLEAINLLAKLQLFGALPPHFGPSISLSPAQWESNLPGYSSLYPATFRSAVPYLLASLVHHHAWLKSTLHHSHPLFLSPVWLSGSLTALAAGLHGGTLYNPITNMTATGIPPHVPLYQQLRVVQTNLGKLAQHVDDGFKSIPLQLRNVLDSTNHNTASVKMEQLNAAAANHQ</sequence>